<dbReference type="PANTHER" id="PTHR46918">
    <property type="entry name" value="SYNAPTONEMAL COMPLEX PROTEIN 1"/>
    <property type="match status" value="1"/>
</dbReference>
<dbReference type="GO" id="GO:0000711">
    <property type="term" value="P:meiotic DNA repair synthesis"/>
    <property type="evidence" value="ECO:0007669"/>
    <property type="project" value="TreeGrafter"/>
</dbReference>
<dbReference type="PaxDb" id="9986-ENSOCUP00000023097"/>
<feature type="coiled-coil region" evidence="1">
    <location>
        <begin position="102"/>
        <end position="164"/>
    </location>
</feature>
<dbReference type="GeneTree" id="ENSGT00390000003368"/>
<dbReference type="STRING" id="9986.ENSOCUP00000023097"/>
<keyword evidence="4" id="KW-1185">Reference proteome</keyword>
<dbReference type="InterPro" id="IPR008827">
    <property type="entry name" value="SYCP1"/>
</dbReference>
<dbReference type="EMBL" id="AAGW02053677">
    <property type="status" value="NOT_ANNOTATED_CDS"/>
    <property type="molecule type" value="Genomic_DNA"/>
</dbReference>
<proteinExistence type="predicted"/>
<evidence type="ECO:0000256" key="2">
    <source>
        <dbReference type="SAM" id="Phobius"/>
    </source>
</evidence>
<evidence type="ECO:0000313" key="3">
    <source>
        <dbReference type="Ensembl" id="ENSOCUP00000023097.2"/>
    </source>
</evidence>
<dbReference type="eggNOG" id="ENOG502QTHX">
    <property type="taxonomic scope" value="Eukaryota"/>
</dbReference>
<evidence type="ECO:0008006" key="5">
    <source>
        <dbReference type="Google" id="ProtNLM"/>
    </source>
</evidence>
<dbReference type="AlphaFoldDB" id="G1U164"/>
<reference evidence="3" key="2">
    <citation type="submission" date="2025-08" db="UniProtKB">
        <authorList>
            <consortium name="Ensembl"/>
        </authorList>
    </citation>
    <scope>IDENTIFICATION</scope>
    <source>
        <strain evidence="3">Thorbecke</strain>
    </source>
</reference>
<sequence length="233" mass="26854">MEKQKPFKLFVAPRLSSSQVSAVKPQTLGGDSNFFKSFNKCIDDDFGFPFAMTNLSKSGENIDLDSALQKVNFLPMLEQNSEPMSRLYSKLYKEAEKIKKWKVNIESDVKQKENKLQENRKVIEAQRKAIQELQFENEKVSLKLEEEIQENKDLIKENNATRNLCNLLKETCARSAEKTKNCHWQEAGLEEEQPGHQLEPTWDADIASGGFKHYTTVLAFLIIYVILDYLLII</sequence>
<protein>
    <recommendedName>
        <fullName evidence="5">Synaptonemal complex protein 1</fullName>
    </recommendedName>
</protein>
<keyword evidence="2" id="KW-1133">Transmembrane helix</keyword>
<dbReference type="GO" id="GO:0000802">
    <property type="term" value="C:transverse filament"/>
    <property type="evidence" value="ECO:0007669"/>
    <property type="project" value="TreeGrafter"/>
</dbReference>
<name>G1U164_RABIT</name>
<dbReference type="GO" id="GO:0000801">
    <property type="term" value="C:central element"/>
    <property type="evidence" value="ECO:0007669"/>
    <property type="project" value="TreeGrafter"/>
</dbReference>
<dbReference type="GO" id="GO:0001673">
    <property type="term" value="C:male germ cell nucleus"/>
    <property type="evidence" value="ECO:0007669"/>
    <property type="project" value="TreeGrafter"/>
</dbReference>
<dbReference type="GO" id="GO:0003690">
    <property type="term" value="F:double-stranded DNA binding"/>
    <property type="evidence" value="ECO:0007669"/>
    <property type="project" value="TreeGrafter"/>
</dbReference>
<evidence type="ECO:0000313" key="4">
    <source>
        <dbReference type="Proteomes" id="UP000001811"/>
    </source>
</evidence>
<dbReference type="GO" id="GO:0051026">
    <property type="term" value="P:chiasma assembly"/>
    <property type="evidence" value="ECO:0007669"/>
    <property type="project" value="TreeGrafter"/>
</dbReference>
<dbReference type="HOGENOM" id="CLU_2432724_0_0_1"/>
<feature type="transmembrane region" description="Helical" evidence="2">
    <location>
        <begin position="214"/>
        <end position="232"/>
    </location>
</feature>
<dbReference type="Pfam" id="PF05483">
    <property type="entry name" value="SCP-1"/>
    <property type="match status" value="2"/>
</dbReference>
<keyword evidence="2" id="KW-0812">Transmembrane</keyword>
<evidence type="ECO:0000256" key="1">
    <source>
        <dbReference type="SAM" id="Coils"/>
    </source>
</evidence>
<dbReference type="SMR" id="G1U164"/>
<dbReference type="GO" id="GO:0051878">
    <property type="term" value="P:lateral element assembly"/>
    <property type="evidence" value="ECO:0007669"/>
    <property type="project" value="TreeGrafter"/>
</dbReference>
<reference evidence="3" key="3">
    <citation type="submission" date="2025-09" db="UniProtKB">
        <authorList>
            <consortium name="Ensembl"/>
        </authorList>
    </citation>
    <scope>IDENTIFICATION</scope>
    <source>
        <strain evidence="3">Thorbecke</strain>
    </source>
</reference>
<accession>G1U164</accession>
<keyword evidence="2" id="KW-0472">Membrane</keyword>
<organism evidence="3 4">
    <name type="scientific">Oryctolagus cuniculus</name>
    <name type="common">Rabbit</name>
    <dbReference type="NCBI Taxonomy" id="9986"/>
    <lineage>
        <taxon>Eukaryota</taxon>
        <taxon>Metazoa</taxon>
        <taxon>Chordata</taxon>
        <taxon>Craniata</taxon>
        <taxon>Vertebrata</taxon>
        <taxon>Euteleostomi</taxon>
        <taxon>Mammalia</taxon>
        <taxon>Eutheria</taxon>
        <taxon>Euarchontoglires</taxon>
        <taxon>Glires</taxon>
        <taxon>Lagomorpha</taxon>
        <taxon>Leporidae</taxon>
        <taxon>Oryctolagus</taxon>
    </lineage>
</organism>
<dbReference type="PANTHER" id="PTHR46918:SF1">
    <property type="entry name" value="SYNAPTONEMAL COMPLEX PROTEIN 1"/>
    <property type="match status" value="1"/>
</dbReference>
<dbReference type="Proteomes" id="UP000001811">
    <property type="component" value="Chromosome 15"/>
</dbReference>
<reference evidence="3 4" key="1">
    <citation type="journal article" date="2011" name="Nature">
        <title>A high-resolution map of human evolutionary constraint using 29 mammals.</title>
        <authorList>
            <person name="Lindblad-Toh K."/>
            <person name="Garber M."/>
            <person name="Zuk O."/>
            <person name="Lin M.F."/>
            <person name="Parker B.J."/>
            <person name="Washietl S."/>
            <person name="Kheradpour P."/>
            <person name="Ernst J."/>
            <person name="Jordan G."/>
            <person name="Mauceli E."/>
            <person name="Ward L.D."/>
            <person name="Lowe C.B."/>
            <person name="Holloway A.K."/>
            <person name="Clamp M."/>
            <person name="Gnerre S."/>
            <person name="Alfoldi J."/>
            <person name="Beal K."/>
            <person name="Chang J."/>
            <person name="Clawson H."/>
            <person name="Cuff J."/>
            <person name="Di Palma F."/>
            <person name="Fitzgerald S."/>
            <person name="Flicek P."/>
            <person name="Guttman M."/>
            <person name="Hubisz M.J."/>
            <person name="Jaffe D.B."/>
            <person name="Jungreis I."/>
            <person name="Kent W.J."/>
            <person name="Kostka D."/>
            <person name="Lara M."/>
            <person name="Martins A.L."/>
            <person name="Massingham T."/>
            <person name="Moltke I."/>
            <person name="Raney B.J."/>
            <person name="Rasmussen M.D."/>
            <person name="Robinson J."/>
            <person name="Stark A."/>
            <person name="Vilella A.J."/>
            <person name="Wen J."/>
            <person name="Xie X."/>
            <person name="Zody M.C."/>
            <person name="Baldwin J."/>
            <person name="Bloom T."/>
            <person name="Chin C.W."/>
            <person name="Heiman D."/>
            <person name="Nicol R."/>
            <person name="Nusbaum C."/>
            <person name="Young S."/>
            <person name="Wilkinson J."/>
            <person name="Worley K.C."/>
            <person name="Kovar C.L."/>
            <person name="Muzny D.M."/>
            <person name="Gibbs R.A."/>
            <person name="Cree A."/>
            <person name="Dihn H.H."/>
            <person name="Fowler G."/>
            <person name="Jhangiani S."/>
            <person name="Joshi V."/>
            <person name="Lee S."/>
            <person name="Lewis L.R."/>
            <person name="Nazareth L.V."/>
            <person name="Okwuonu G."/>
            <person name="Santibanez J."/>
            <person name="Warren W.C."/>
            <person name="Mardis E.R."/>
            <person name="Weinstock G.M."/>
            <person name="Wilson R.K."/>
            <person name="Delehaunty K."/>
            <person name="Dooling D."/>
            <person name="Fronik C."/>
            <person name="Fulton L."/>
            <person name="Fulton B."/>
            <person name="Graves T."/>
            <person name="Minx P."/>
            <person name="Sodergren E."/>
            <person name="Birney E."/>
            <person name="Margulies E.H."/>
            <person name="Herrero J."/>
            <person name="Green E.D."/>
            <person name="Haussler D."/>
            <person name="Siepel A."/>
            <person name="Goldman N."/>
            <person name="Pollard K.S."/>
            <person name="Pedersen J.S."/>
            <person name="Lander E.S."/>
            <person name="Kellis M."/>
        </authorList>
    </citation>
    <scope>NUCLEOTIDE SEQUENCE [LARGE SCALE GENOMIC DNA]</scope>
    <source>
        <strain evidence="3 4">Thorbecke inbred</strain>
    </source>
</reference>
<dbReference type="Ensembl" id="ENSOCUT00000030960.2">
    <property type="protein sequence ID" value="ENSOCUP00000023097.2"/>
    <property type="gene ID" value="ENSOCUG00000026414.2"/>
</dbReference>
<dbReference type="InParanoid" id="G1U164"/>
<keyword evidence="1" id="KW-0175">Coiled coil</keyword>